<proteinExistence type="predicted"/>
<keyword evidence="3" id="KW-1185">Reference proteome</keyword>
<protein>
    <submittedName>
        <fullName evidence="2">Uncharacterized protein</fullName>
    </submittedName>
</protein>
<reference evidence="2" key="1">
    <citation type="submission" date="2023-06" db="EMBL/GenBank/DDBJ databases">
        <title>Genome-scale phylogeny and comparative genomics of the fungal order Sordariales.</title>
        <authorList>
            <consortium name="Lawrence Berkeley National Laboratory"/>
            <person name="Hensen N."/>
            <person name="Bonometti L."/>
            <person name="Westerberg I."/>
            <person name="Brannstrom I.O."/>
            <person name="Guillou S."/>
            <person name="Cros-Aarteil S."/>
            <person name="Calhoun S."/>
            <person name="Haridas S."/>
            <person name="Kuo A."/>
            <person name="Mondo S."/>
            <person name="Pangilinan J."/>
            <person name="Riley R."/>
            <person name="LaButti K."/>
            <person name="Andreopoulos B."/>
            <person name="Lipzen A."/>
            <person name="Chen C."/>
            <person name="Yanf M."/>
            <person name="Daum C."/>
            <person name="Ng V."/>
            <person name="Clum A."/>
            <person name="Steindorff A."/>
            <person name="Ohm R."/>
            <person name="Martin F."/>
            <person name="Silar P."/>
            <person name="Natvig D."/>
            <person name="Lalanne C."/>
            <person name="Gautier V."/>
            <person name="Ament-velasquez S.L."/>
            <person name="Kruys A."/>
            <person name="Hutchinson M.I."/>
            <person name="Powell A.J."/>
            <person name="Barry K."/>
            <person name="Miller A.N."/>
            <person name="Grigoriev I.V."/>
            <person name="Debuchy R."/>
            <person name="Gladieux P."/>
            <person name="Thoren M.H."/>
            <person name="Johannesson H."/>
        </authorList>
    </citation>
    <scope>NUCLEOTIDE SEQUENCE</scope>
    <source>
        <strain evidence="2">SMH3391-2</strain>
    </source>
</reference>
<feature type="compositionally biased region" description="Polar residues" evidence="1">
    <location>
        <begin position="38"/>
        <end position="67"/>
    </location>
</feature>
<evidence type="ECO:0000256" key="1">
    <source>
        <dbReference type="SAM" id="MobiDB-lite"/>
    </source>
</evidence>
<feature type="region of interest" description="Disordered" evidence="1">
    <location>
        <begin position="38"/>
        <end position="77"/>
    </location>
</feature>
<gene>
    <name evidence="2" type="ORF">B0T17DRAFT_509790</name>
</gene>
<accession>A0AA39WMT1</accession>
<dbReference type="AlphaFoldDB" id="A0AA39WMT1"/>
<evidence type="ECO:0000313" key="2">
    <source>
        <dbReference type="EMBL" id="KAK0618241.1"/>
    </source>
</evidence>
<dbReference type="EMBL" id="JAULSR010000005">
    <property type="protein sequence ID" value="KAK0618241.1"/>
    <property type="molecule type" value="Genomic_DNA"/>
</dbReference>
<sequence length="142" mass="15758">MSEVLSRRTLRDVSHEWWKDKPHLLDTSKLQAQHIRAPSTSYLQTSTKHTTQNTQQWRTSSATTGTSPIAGAEPLRPGTWNSATDARTAAVALRRGWMKTRNDLARNPAHARAHISPVFGVAYLMVKQGCELELVSISSLAP</sequence>
<organism evidence="2 3">
    <name type="scientific">Bombardia bombarda</name>
    <dbReference type="NCBI Taxonomy" id="252184"/>
    <lineage>
        <taxon>Eukaryota</taxon>
        <taxon>Fungi</taxon>
        <taxon>Dikarya</taxon>
        <taxon>Ascomycota</taxon>
        <taxon>Pezizomycotina</taxon>
        <taxon>Sordariomycetes</taxon>
        <taxon>Sordariomycetidae</taxon>
        <taxon>Sordariales</taxon>
        <taxon>Lasiosphaeriaceae</taxon>
        <taxon>Bombardia</taxon>
    </lineage>
</organism>
<name>A0AA39WMT1_9PEZI</name>
<evidence type="ECO:0000313" key="3">
    <source>
        <dbReference type="Proteomes" id="UP001174934"/>
    </source>
</evidence>
<dbReference type="Proteomes" id="UP001174934">
    <property type="component" value="Unassembled WGS sequence"/>
</dbReference>
<comment type="caution">
    <text evidence="2">The sequence shown here is derived from an EMBL/GenBank/DDBJ whole genome shotgun (WGS) entry which is preliminary data.</text>
</comment>